<dbReference type="InterPro" id="IPR002156">
    <property type="entry name" value="RNaseH_domain"/>
</dbReference>
<dbReference type="PROSITE" id="PS50878">
    <property type="entry name" value="RT_POL"/>
    <property type="match status" value="1"/>
</dbReference>
<dbReference type="PANTHER" id="PTHR33116:SF86">
    <property type="entry name" value="REVERSE TRANSCRIPTASE DOMAIN-CONTAINING PROTEIN"/>
    <property type="match status" value="1"/>
</dbReference>
<dbReference type="AlphaFoldDB" id="A0A151SVR6"/>
<dbReference type="SUPFAM" id="SSF53098">
    <property type="entry name" value="Ribonuclease H-like"/>
    <property type="match status" value="1"/>
</dbReference>
<dbReference type="Pfam" id="PF13966">
    <property type="entry name" value="zf-RVT"/>
    <property type="match status" value="1"/>
</dbReference>
<dbReference type="InterPro" id="IPR012337">
    <property type="entry name" value="RNaseH-like_sf"/>
</dbReference>
<dbReference type="GO" id="GO:0004523">
    <property type="term" value="F:RNA-DNA hybrid ribonuclease activity"/>
    <property type="evidence" value="ECO:0007669"/>
    <property type="project" value="InterPro"/>
</dbReference>
<dbReference type="SUPFAM" id="SSF56672">
    <property type="entry name" value="DNA/RNA polymerases"/>
    <property type="match status" value="1"/>
</dbReference>
<dbReference type="InterPro" id="IPR044730">
    <property type="entry name" value="RNase_H-like_dom_plant"/>
</dbReference>
<dbReference type="InterPro" id="IPR026960">
    <property type="entry name" value="RVT-Znf"/>
</dbReference>
<dbReference type="InterPro" id="IPR000477">
    <property type="entry name" value="RT_dom"/>
</dbReference>
<dbReference type="CDD" id="cd06222">
    <property type="entry name" value="RNase_H_like"/>
    <property type="match status" value="1"/>
</dbReference>
<protein>
    <submittedName>
        <fullName evidence="2">Ribonuclease H protein At1g65750 family</fullName>
    </submittedName>
</protein>
<dbReference type="Gramene" id="C.cajan_13883.t">
    <property type="protein sequence ID" value="C.cajan_13883.t"/>
    <property type="gene ID" value="C.cajan_13883"/>
</dbReference>
<reference evidence="2 3" key="1">
    <citation type="journal article" date="2012" name="Nat. Biotechnol.">
        <title>Draft genome sequence of pigeonpea (Cajanus cajan), an orphan legume crop of resource-poor farmers.</title>
        <authorList>
            <person name="Varshney R.K."/>
            <person name="Chen W."/>
            <person name="Li Y."/>
            <person name="Bharti A.K."/>
            <person name="Saxena R.K."/>
            <person name="Schlueter J.A."/>
            <person name="Donoghue M.T."/>
            <person name="Azam S."/>
            <person name="Fan G."/>
            <person name="Whaley A.M."/>
            <person name="Farmer A.D."/>
            <person name="Sheridan J."/>
            <person name="Iwata A."/>
            <person name="Tuteja R."/>
            <person name="Penmetsa R.V."/>
            <person name="Wu W."/>
            <person name="Upadhyaya H.D."/>
            <person name="Yang S.P."/>
            <person name="Shah T."/>
            <person name="Saxena K.B."/>
            <person name="Michael T."/>
            <person name="McCombie W.R."/>
            <person name="Yang B."/>
            <person name="Zhang G."/>
            <person name="Yang H."/>
            <person name="Wang J."/>
            <person name="Spillane C."/>
            <person name="Cook D.R."/>
            <person name="May G.D."/>
            <person name="Xu X."/>
            <person name="Jackson S.A."/>
        </authorList>
    </citation>
    <scope>NUCLEOTIDE SEQUENCE [LARGE SCALE GENOMIC DNA]</scope>
    <source>
        <strain evidence="3">cv. Asha</strain>
    </source>
</reference>
<evidence type="ECO:0000313" key="3">
    <source>
        <dbReference type="Proteomes" id="UP000075243"/>
    </source>
</evidence>
<organism evidence="2 3">
    <name type="scientific">Cajanus cajan</name>
    <name type="common">Pigeon pea</name>
    <name type="synonym">Cajanus indicus</name>
    <dbReference type="NCBI Taxonomy" id="3821"/>
    <lineage>
        <taxon>Eukaryota</taxon>
        <taxon>Viridiplantae</taxon>
        <taxon>Streptophyta</taxon>
        <taxon>Embryophyta</taxon>
        <taxon>Tracheophyta</taxon>
        <taxon>Spermatophyta</taxon>
        <taxon>Magnoliopsida</taxon>
        <taxon>eudicotyledons</taxon>
        <taxon>Gunneridae</taxon>
        <taxon>Pentapetalae</taxon>
        <taxon>rosids</taxon>
        <taxon>fabids</taxon>
        <taxon>Fabales</taxon>
        <taxon>Fabaceae</taxon>
        <taxon>Papilionoideae</taxon>
        <taxon>50 kb inversion clade</taxon>
        <taxon>NPAAA clade</taxon>
        <taxon>indigoferoid/millettioid clade</taxon>
        <taxon>Phaseoleae</taxon>
        <taxon>Cajanus</taxon>
    </lineage>
</organism>
<dbReference type="Pfam" id="PF13456">
    <property type="entry name" value="RVT_3"/>
    <property type="match status" value="1"/>
</dbReference>
<keyword evidence="3" id="KW-1185">Reference proteome</keyword>
<dbReference type="PANTHER" id="PTHR33116">
    <property type="entry name" value="REVERSE TRANSCRIPTASE ZINC-BINDING DOMAIN-CONTAINING PROTEIN-RELATED-RELATED"/>
    <property type="match status" value="1"/>
</dbReference>
<dbReference type="InterPro" id="IPR043502">
    <property type="entry name" value="DNA/RNA_pol_sf"/>
</dbReference>
<name>A0A151SVR6_CAJCA</name>
<feature type="non-terminal residue" evidence="2">
    <location>
        <position position="1"/>
    </location>
</feature>
<dbReference type="GO" id="GO:0003676">
    <property type="term" value="F:nucleic acid binding"/>
    <property type="evidence" value="ECO:0007669"/>
    <property type="project" value="InterPro"/>
</dbReference>
<evidence type="ECO:0000259" key="1">
    <source>
        <dbReference type="PROSITE" id="PS50878"/>
    </source>
</evidence>
<dbReference type="Proteomes" id="UP000075243">
    <property type="component" value="Chromosome 10"/>
</dbReference>
<dbReference type="Pfam" id="PF00078">
    <property type="entry name" value="RVT_1"/>
    <property type="match status" value="1"/>
</dbReference>
<sequence>VLKLDLEKAYDRVSWRFLEATLIRFGFPPVIIHLIMWGVKNTTLSILWNGGTLPSFVPERGLRQGDPLSPYLFGGLQLTHLFFADDVMLFCQASVNQVELVNSVLKEFSVASGLTINLDKSKFVVSKKVDRLLGEGLGAILGIRHTTRIKKYLGTPMIIWSPKIVDFHGVVDKINARLASWKGNLLNKAGKLCLIKSTVSPMPVYNMHSLWLPSAVCNKVNHACQSLLWSNNGSSRFWSHVGWEVVTKSKDYGGLGLRETRTMNVALLGKLLRDFVENPTKPWVRLLSHKYLNGQSILCATKQRGSSQVWLSIVKAMGKMREGFRPCLADGQSSMWFDDWLGVGALGRLVQFVHISDSDRNVASFWEQGRWKFDSMSTILPSEIAIRVQQVQVSLVQSGRDTFAWIGEASGCYAVSSRVKFLESTSHLTPDAMWRKVWKLEVPVKISFLLWQGLHGALPTNLARFRHHLAPSSACAHCSCSSESIIHALRDCPHSRQVWFDSGLAPQISFAEMECGAWLRSIILHPQVAVLANLLWWLWRFRNNMTFPGNKWSISYLYRQIEEAQVQNQIYLAKRKLWQVNVQWSPPEPSWVKLNVDGSFVPQLNAMGSGGVVRNSVGEWKLGFAVGLQGGDSFQAELLAVVEGLELCW</sequence>
<accession>A0A151SVR6</accession>
<dbReference type="STRING" id="3821.A0A151SVR6"/>
<proteinExistence type="predicted"/>
<dbReference type="OMA" id="LENIMGA"/>
<evidence type="ECO:0000313" key="2">
    <source>
        <dbReference type="EMBL" id="KYP58884.1"/>
    </source>
</evidence>
<dbReference type="EMBL" id="CM003612">
    <property type="protein sequence ID" value="KYP58884.1"/>
    <property type="molecule type" value="Genomic_DNA"/>
</dbReference>
<feature type="domain" description="Reverse transcriptase" evidence="1">
    <location>
        <begin position="1"/>
        <end position="137"/>
    </location>
</feature>
<gene>
    <name evidence="2" type="ORF">KK1_014306</name>
</gene>